<reference evidence="2" key="1">
    <citation type="journal article" date="2014" name="Genome Announc.">
        <title>Draft genome sequence of Weissella oryzae SG25T, isolated from fermented rice grains.</title>
        <authorList>
            <person name="Tanizawa Y."/>
            <person name="Fujisawa T."/>
            <person name="Mochizuki T."/>
            <person name="Kaminuma E."/>
            <person name="Suzuki Y."/>
            <person name="Nakamura Y."/>
            <person name="Tohno M."/>
        </authorList>
    </citation>
    <scope>NUCLEOTIDE SEQUENCE [LARGE SCALE GENOMIC DNA]</scope>
    <source>
        <strain evidence="2">DSM 25784 / JCM 18191 / LMG 30913 / SG25</strain>
    </source>
</reference>
<sequence length="384" mass="42323">MPIFNVLGNSAKGLTSNVGVSINDDDSVMNFLNPAKATYISARDALKNSDIYSVIFKLSGDLALSKLITENSKVSSLLDNPTPTANRFSFWQSMYAQMLLGGESFAYRWRNRNGQDIRLEYLRPSQVNTYLLSDGSGLTYNISFDSPNIGVKEAVPSSDIIHLRMLSTNGGKTALSPLYSLANELSIKKSSDDLTKSALDQSVLAPGILRLQDGGLSNWKDKRGRSKSFMRQLSTKGPIVLDQLEEYSPLEIKSDISKLLSQADWTGDQIAKVYGLKGSDLAGKSDQQSSVTMLMEQYMRGLNRFSTPVESELSFKFKTQVEMDLSQVSDLLHTSLLTTTSEMVKSNVLTSGEAKLLLKQKGYLSNDFPDIAETHIMTKKGGEE</sequence>
<proteinExistence type="predicted"/>
<name>A0A069CW39_WEIOS</name>
<evidence type="ECO:0000313" key="1">
    <source>
        <dbReference type="EMBL" id="GAK32020.1"/>
    </source>
</evidence>
<dbReference type="NCBIfam" id="TIGR01537">
    <property type="entry name" value="portal_HK97"/>
    <property type="match status" value="1"/>
</dbReference>
<organism evidence="1 2">
    <name type="scientific">Weissella oryzae (strain DSM 25784 / JCM 18191 / LMG 30913 / SG25)</name>
    <dbReference type="NCBI Taxonomy" id="1329250"/>
    <lineage>
        <taxon>Bacteria</taxon>
        <taxon>Bacillati</taxon>
        <taxon>Bacillota</taxon>
        <taxon>Bacilli</taxon>
        <taxon>Lactobacillales</taxon>
        <taxon>Lactobacillaceae</taxon>
        <taxon>Weissella</taxon>
    </lineage>
</organism>
<keyword evidence="2" id="KW-1185">Reference proteome</keyword>
<dbReference type="RefSeq" id="WP_045477277.1">
    <property type="nucleotide sequence ID" value="NZ_DF820507.1"/>
</dbReference>
<dbReference type="AlphaFoldDB" id="A0A069CW39"/>
<dbReference type="Proteomes" id="UP000030643">
    <property type="component" value="Unassembled WGS sequence"/>
</dbReference>
<dbReference type="EMBL" id="DF820507">
    <property type="protein sequence ID" value="GAK32020.1"/>
    <property type="molecule type" value="Genomic_DNA"/>
</dbReference>
<dbReference type="InterPro" id="IPR006944">
    <property type="entry name" value="Phage/GTA_portal"/>
</dbReference>
<dbReference type="Pfam" id="PF04860">
    <property type="entry name" value="Phage_portal"/>
    <property type="match status" value="1"/>
</dbReference>
<dbReference type="eggNOG" id="COG4695">
    <property type="taxonomic scope" value="Bacteria"/>
</dbReference>
<protein>
    <submittedName>
        <fullName evidence="1">Phage portal protein</fullName>
    </submittedName>
</protein>
<accession>A0A069CW39</accession>
<dbReference type="InterPro" id="IPR006427">
    <property type="entry name" value="Portal_HK97"/>
</dbReference>
<evidence type="ECO:0000313" key="2">
    <source>
        <dbReference type="Proteomes" id="UP000030643"/>
    </source>
</evidence>
<gene>
    <name evidence="1" type="ORF">WOSG25_240090</name>
</gene>
<dbReference type="STRING" id="1329250.WOSG25_240090"/>